<dbReference type="AlphaFoldDB" id="A0A834SBW0"/>
<dbReference type="EMBL" id="JAAIUW010000380">
    <property type="protein sequence ID" value="KAF7800483.1"/>
    <property type="molecule type" value="Genomic_DNA"/>
</dbReference>
<dbReference type="GO" id="GO:0016491">
    <property type="term" value="F:oxidoreductase activity"/>
    <property type="evidence" value="ECO:0007669"/>
    <property type="project" value="InterPro"/>
</dbReference>
<keyword evidence="1" id="KW-0812">Transmembrane</keyword>
<gene>
    <name evidence="3" type="ORF">G2W53_045118</name>
</gene>
<feature type="domain" description="Cytochrome b/b6 N-terminal region profile" evidence="2">
    <location>
        <begin position="30"/>
        <end position="80"/>
    </location>
</feature>
<dbReference type="PANTHER" id="PTHR19271">
    <property type="entry name" value="CYTOCHROME B"/>
    <property type="match status" value="1"/>
</dbReference>
<evidence type="ECO:0000313" key="4">
    <source>
        <dbReference type="Proteomes" id="UP000634136"/>
    </source>
</evidence>
<dbReference type="GO" id="GO:0009055">
    <property type="term" value="F:electron transfer activity"/>
    <property type="evidence" value="ECO:0007669"/>
    <property type="project" value="InterPro"/>
</dbReference>
<dbReference type="Pfam" id="PF13631">
    <property type="entry name" value="Cytochrom_B_N_2"/>
    <property type="match status" value="1"/>
</dbReference>
<dbReference type="InterPro" id="IPR016174">
    <property type="entry name" value="Di-haem_cyt_TM"/>
</dbReference>
<evidence type="ECO:0000256" key="1">
    <source>
        <dbReference type="SAM" id="Phobius"/>
    </source>
</evidence>
<dbReference type="InterPro" id="IPR027387">
    <property type="entry name" value="Cytb/b6-like_sf"/>
</dbReference>
<keyword evidence="1" id="KW-0472">Membrane</keyword>
<dbReference type="InterPro" id="IPR005797">
    <property type="entry name" value="Cyt_b/b6_N"/>
</dbReference>
<reference evidence="3" key="1">
    <citation type="submission" date="2020-09" db="EMBL/GenBank/DDBJ databases">
        <title>Genome-Enabled Discovery of Anthraquinone Biosynthesis in Senna tora.</title>
        <authorList>
            <person name="Kang S.-H."/>
            <person name="Pandey R.P."/>
            <person name="Lee C.-M."/>
            <person name="Sim J.-S."/>
            <person name="Jeong J.-T."/>
            <person name="Choi B.-S."/>
            <person name="Jung M."/>
            <person name="Ginzburg D."/>
            <person name="Zhao K."/>
            <person name="Won S.Y."/>
            <person name="Oh T.-J."/>
            <person name="Yu Y."/>
            <person name="Kim N.-H."/>
            <person name="Lee O.R."/>
            <person name="Lee T.-H."/>
            <person name="Bashyal P."/>
            <person name="Kim T.-S."/>
            <person name="Lee W.-H."/>
            <person name="Kawkins C."/>
            <person name="Kim C.-K."/>
            <person name="Kim J.S."/>
            <person name="Ahn B.O."/>
            <person name="Rhee S.Y."/>
            <person name="Sohng J.K."/>
        </authorList>
    </citation>
    <scope>NUCLEOTIDE SEQUENCE</scope>
    <source>
        <tissue evidence="3">Leaf</tissue>
    </source>
</reference>
<dbReference type="PROSITE" id="PS51002">
    <property type="entry name" value="CYTB_NTER"/>
    <property type="match status" value="1"/>
</dbReference>
<dbReference type="OrthoDB" id="1855002at2759"/>
<dbReference type="GO" id="GO:0022904">
    <property type="term" value="P:respiratory electron transport chain"/>
    <property type="evidence" value="ECO:0007669"/>
    <property type="project" value="InterPro"/>
</dbReference>
<accession>A0A834SBW0</accession>
<proteinExistence type="predicted"/>
<sequence length="80" mass="8690">MATQTVEGSSRSGPRRTTVGNLLKPLNSEYVFRVYLTGGFKKPRELTWVTGVVLAVLTASFGVTGYSLPWDQIGIGQSKL</sequence>
<comment type="caution">
    <text evidence="3">The sequence shown here is derived from an EMBL/GenBank/DDBJ whole genome shotgun (WGS) entry which is preliminary data.</text>
</comment>
<keyword evidence="1" id="KW-1133">Transmembrane helix</keyword>
<dbReference type="Gene3D" id="1.20.810.10">
    <property type="entry name" value="Cytochrome Bc1 Complex, Chain C"/>
    <property type="match status" value="1"/>
</dbReference>
<protein>
    <submittedName>
        <fullName evidence="3">PetB (Chloroplast)</fullName>
    </submittedName>
</protein>
<name>A0A834SBW0_9FABA</name>
<dbReference type="SUPFAM" id="SSF81342">
    <property type="entry name" value="Transmembrane di-heme cytochromes"/>
    <property type="match status" value="1"/>
</dbReference>
<feature type="transmembrane region" description="Helical" evidence="1">
    <location>
        <begin position="46"/>
        <end position="68"/>
    </location>
</feature>
<organism evidence="3 4">
    <name type="scientific">Senna tora</name>
    <dbReference type="NCBI Taxonomy" id="362788"/>
    <lineage>
        <taxon>Eukaryota</taxon>
        <taxon>Viridiplantae</taxon>
        <taxon>Streptophyta</taxon>
        <taxon>Embryophyta</taxon>
        <taxon>Tracheophyta</taxon>
        <taxon>Spermatophyta</taxon>
        <taxon>Magnoliopsida</taxon>
        <taxon>eudicotyledons</taxon>
        <taxon>Gunneridae</taxon>
        <taxon>Pentapetalae</taxon>
        <taxon>rosids</taxon>
        <taxon>fabids</taxon>
        <taxon>Fabales</taxon>
        <taxon>Fabaceae</taxon>
        <taxon>Caesalpinioideae</taxon>
        <taxon>Cassia clade</taxon>
        <taxon>Senna</taxon>
    </lineage>
</organism>
<dbReference type="GO" id="GO:0016020">
    <property type="term" value="C:membrane"/>
    <property type="evidence" value="ECO:0007669"/>
    <property type="project" value="InterPro"/>
</dbReference>
<evidence type="ECO:0000259" key="2">
    <source>
        <dbReference type="PROSITE" id="PS51002"/>
    </source>
</evidence>
<dbReference type="Proteomes" id="UP000634136">
    <property type="component" value="Unassembled WGS sequence"/>
</dbReference>
<evidence type="ECO:0000313" key="3">
    <source>
        <dbReference type="EMBL" id="KAF7800483.1"/>
    </source>
</evidence>
<keyword evidence="4" id="KW-1185">Reference proteome</keyword>
<dbReference type="PANTHER" id="PTHR19271:SF16">
    <property type="entry name" value="CYTOCHROME B"/>
    <property type="match status" value="1"/>
</dbReference>